<dbReference type="EMBL" id="CP003879">
    <property type="protein sequence ID" value="AFU68143.1"/>
    <property type="molecule type" value="Genomic_DNA"/>
</dbReference>
<organism evidence="2 3">
    <name type="scientific">Psychroflexus torquis (strain ATCC 700755 / CIP 106069 / ACAM 623)</name>
    <dbReference type="NCBI Taxonomy" id="313595"/>
    <lineage>
        <taxon>Bacteria</taxon>
        <taxon>Pseudomonadati</taxon>
        <taxon>Bacteroidota</taxon>
        <taxon>Flavobacteriia</taxon>
        <taxon>Flavobacteriales</taxon>
        <taxon>Flavobacteriaceae</taxon>
        <taxon>Psychroflexus</taxon>
    </lineage>
</organism>
<reference evidence="2" key="1">
    <citation type="submission" date="2006-03" db="EMBL/GenBank/DDBJ databases">
        <authorList>
            <person name="Bowman J."/>
            <person name="Ferriera S."/>
            <person name="Johnson J."/>
            <person name="Kravitz S."/>
            <person name="Halpern A."/>
            <person name="Remington K."/>
            <person name="Beeson K."/>
            <person name="Tran B."/>
            <person name="Rogers Y.-H."/>
            <person name="Friedman R."/>
            <person name="Venter J.C."/>
        </authorList>
    </citation>
    <scope>NUCLEOTIDE SEQUENCE [LARGE SCALE GENOMIC DNA]</scope>
    <source>
        <strain evidence="2">ATCC 700755</strain>
    </source>
</reference>
<gene>
    <name evidence="2" type="ordered locus">P700755_001197</name>
</gene>
<sequence>MKNQFLLLLFLIFATITFAQNIESSTRKFIDETQFTRINKDWTTIAEFKSGIGETVEFYPIEVINLKTGEKRNALQLDMNIKKPEVFKTAWIGIEEINEFIHFIEDNVIPNLDLRFKDKSSEFIFKANEMTLSYFVYEKNRRLTIKLNNYDDNEFKNYTFWTETQVDKIPRLLEILKIIK</sequence>
<dbReference type="OrthoDB" id="1346487at2"/>
<evidence type="ECO:0000313" key="3">
    <source>
        <dbReference type="Proteomes" id="UP000008514"/>
    </source>
</evidence>
<accession>K4IE71</accession>
<name>K4IE71_PSYTT</name>
<dbReference type="RefSeq" id="WP_015023749.1">
    <property type="nucleotide sequence ID" value="NC_018721.1"/>
</dbReference>
<dbReference type="AlphaFoldDB" id="K4IE71"/>
<reference evidence="2" key="2">
    <citation type="submission" date="2012-09" db="EMBL/GenBank/DDBJ databases">
        <title>The complete sequence of Psychroflexus torquis an extreme psychrophile from sea-ice that is stimulated by light.</title>
        <authorList>
            <person name="Feng S."/>
            <person name="Powell S.M."/>
            <person name="Bowman J.P."/>
        </authorList>
    </citation>
    <scope>NUCLEOTIDE SEQUENCE [LARGE SCALE GENOMIC DNA]</scope>
    <source>
        <strain evidence="2">ATCC 700755</strain>
    </source>
</reference>
<dbReference type="eggNOG" id="ENOG5032VB9">
    <property type="taxonomic scope" value="Bacteria"/>
</dbReference>
<dbReference type="KEGG" id="ptq:P700755_001197"/>
<evidence type="ECO:0000313" key="2">
    <source>
        <dbReference type="EMBL" id="AFU68143.1"/>
    </source>
</evidence>
<feature type="signal peptide" evidence="1">
    <location>
        <begin position="1"/>
        <end position="19"/>
    </location>
</feature>
<dbReference type="HOGENOM" id="CLU_1530355_0_0_10"/>
<keyword evidence="1" id="KW-0732">Signal</keyword>
<dbReference type="Proteomes" id="UP000008514">
    <property type="component" value="Chromosome"/>
</dbReference>
<keyword evidence="3" id="KW-1185">Reference proteome</keyword>
<feature type="chain" id="PRO_5003879011" evidence="1">
    <location>
        <begin position="20"/>
        <end position="180"/>
    </location>
</feature>
<protein>
    <submittedName>
        <fullName evidence="2">Uncharacterized protein</fullName>
    </submittedName>
</protein>
<proteinExistence type="predicted"/>
<evidence type="ECO:0000256" key="1">
    <source>
        <dbReference type="SAM" id="SignalP"/>
    </source>
</evidence>